<evidence type="ECO:0000256" key="1">
    <source>
        <dbReference type="SAM" id="MobiDB-lite"/>
    </source>
</evidence>
<organism evidence="3">
    <name type="scientific">Cacopsylla melanoneura</name>
    <dbReference type="NCBI Taxonomy" id="428564"/>
    <lineage>
        <taxon>Eukaryota</taxon>
        <taxon>Metazoa</taxon>
        <taxon>Ecdysozoa</taxon>
        <taxon>Arthropoda</taxon>
        <taxon>Hexapoda</taxon>
        <taxon>Insecta</taxon>
        <taxon>Pterygota</taxon>
        <taxon>Neoptera</taxon>
        <taxon>Paraneoptera</taxon>
        <taxon>Hemiptera</taxon>
        <taxon>Sternorrhyncha</taxon>
        <taxon>Psylloidea</taxon>
        <taxon>Psyllidae</taxon>
        <taxon>Psyllinae</taxon>
        <taxon>Cacopsylla</taxon>
    </lineage>
</organism>
<feature type="domain" description="C2H2-type" evidence="2">
    <location>
        <begin position="34"/>
        <end position="57"/>
    </location>
</feature>
<accession>A0A8D8T0Q0</accession>
<dbReference type="AlphaFoldDB" id="A0A8D8T0Q0"/>
<dbReference type="EMBL" id="HBUF01249917">
    <property type="protein sequence ID" value="CAG6679731.1"/>
    <property type="molecule type" value="Transcribed_RNA"/>
</dbReference>
<feature type="domain" description="C2H2-type" evidence="2">
    <location>
        <begin position="61"/>
        <end position="82"/>
    </location>
</feature>
<dbReference type="SMART" id="SM00355">
    <property type="entry name" value="ZnF_C2H2"/>
    <property type="match status" value="3"/>
</dbReference>
<protein>
    <recommendedName>
        <fullName evidence="2">C2H2-type domain-containing protein</fullName>
    </recommendedName>
</protein>
<dbReference type="Gene3D" id="3.30.160.60">
    <property type="entry name" value="Classic Zinc Finger"/>
    <property type="match status" value="1"/>
</dbReference>
<evidence type="ECO:0000259" key="2">
    <source>
        <dbReference type="SMART" id="SM00355"/>
    </source>
</evidence>
<reference evidence="3" key="1">
    <citation type="submission" date="2021-05" db="EMBL/GenBank/DDBJ databases">
        <authorList>
            <person name="Alioto T."/>
            <person name="Alioto T."/>
            <person name="Gomez Garrido J."/>
        </authorList>
    </citation>
    <scope>NUCLEOTIDE SEQUENCE</scope>
</reference>
<proteinExistence type="predicted"/>
<feature type="region of interest" description="Disordered" evidence="1">
    <location>
        <begin position="95"/>
        <end position="121"/>
    </location>
</feature>
<dbReference type="InterPro" id="IPR013087">
    <property type="entry name" value="Znf_C2H2_type"/>
</dbReference>
<evidence type="ECO:0000313" key="3">
    <source>
        <dbReference type="EMBL" id="CAG6679731.1"/>
    </source>
</evidence>
<feature type="compositionally biased region" description="Basic and acidic residues" evidence="1">
    <location>
        <begin position="97"/>
        <end position="121"/>
    </location>
</feature>
<sequence>MSYYHCPTCYDYITKRQFNLRRHMETCSSLSTYFNCAHCNFKSTNRKLLTNHIKGNHLLTYRCEHCEDFITNYESNFMRHKKQCKGEKAVPRICGQTDRRRRTDGPTDRRTDGPTDRHETKNVQLKRVLRQIPQQFKIVKFIPLSTSSCVLYRLVAVIFTT</sequence>
<name>A0A8D8T0Q0_9HEMI</name>
<feature type="domain" description="C2H2-type" evidence="2">
    <location>
        <begin position="4"/>
        <end position="25"/>
    </location>
</feature>